<keyword evidence="2" id="KW-0238">DNA-binding</keyword>
<dbReference type="PANTHER" id="PTHR13864">
    <property type="entry name" value="T-CELL ACUTE LYMPHOCYTIC LEUKEMIA/STEM CELL LEUKEMIA-RELATED"/>
    <property type="match status" value="1"/>
</dbReference>
<protein>
    <submittedName>
        <fullName evidence="4">T-cell acute lymphocytic leukemia 1 homolog</fullName>
    </submittedName>
</protein>
<dbReference type="Proteomes" id="UP001152795">
    <property type="component" value="Unassembled WGS sequence"/>
</dbReference>
<dbReference type="Gene3D" id="4.10.280.10">
    <property type="entry name" value="Helix-loop-helix DNA-binding domain"/>
    <property type="match status" value="1"/>
</dbReference>
<proteinExistence type="predicted"/>
<dbReference type="PROSITE" id="PS50888">
    <property type="entry name" value="BHLH"/>
    <property type="match status" value="1"/>
</dbReference>
<accession>A0A7D9HBJ4</accession>
<evidence type="ECO:0000256" key="3">
    <source>
        <dbReference type="ARBA" id="ARBA00023163"/>
    </source>
</evidence>
<sequence length="182" mass="21839">MSVLIAPKRKYHNMVSASSIKGKLYRTSGTNYKQSSSWKSFSYSSPCSQDIISDYYPLREIKKVQHISMGYHGEHRQSKVVKRMFTNTRERWRQKNVNHAFGELRKLLPTYPYDKKLSKNEILRLAMRYIQFLDKLLHDMDTMDSEYLNSRWDKQFPYSAQYGIEYTQCSQYDGVYRRQIRQ</sequence>
<dbReference type="InterPro" id="IPR036638">
    <property type="entry name" value="HLH_DNA-bd_sf"/>
</dbReference>
<evidence type="ECO:0000313" key="5">
    <source>
        <dbReference type="Proteomes" id="UP001152795"/>
    </source>
</evidence>
<dbReference type="AlphaFoldDB" id="A0A7D9HBJ4"/>
<keyword evidence="3" id="KW-0804">Transcription</keyword>
<keyword evidence="1" id="KW-0805">Transcription regulation</keyword>
<evidence type="ECO:0000256" key="1">
    <source>
        <dbReference type="ARBA" id="ARBA00023015"/>
    </source>
</evidence>
<dbReference type="OrthoDB" id="10069510at2759"/>
<dbReference type="SUPFAM" id="SSF47459">
    <property type="entry name" value="HLH, helix-loop-helix DNA-binding domain"/>
    <property type="match status" value="1"/>
</dbReference>
<dbReference type="InterPro" id="IPR040238">
    <property type="entry name" value="TAL-like"/>
</dbReference>
<gene>
    <name evidence="4" type="ORF">PACLA_8A078871</name>
</gene>
<dbReference type="GO" id="GO:0046983">
    <property type="term" value="F:protein dimerization activity"/>
    <property type="evidence" value="ECO:0007669"/>
    <property type="project" value="InterPro"/>
</dbReference>
<evidence type="ECO:0000313" key="4">
    <source>
        <dbReference type="EMBL" id="CAB3980624.1"/>
    </source>
</evidence>
<dbReference type="FunFam" id="4.10.280.10:FF:000015">
    <property type="entry name" value="T-cell acute lymphocytic leukemia 1"/>
    <property type="match status" value="1"/>
</dbReference>
<dbReference type="PANTHER" id="PTHR13864:SF15">
    <property type="entry name" value="T-CELL ACUTE LYMPHOCYTIC LEUKEMIA PROTEIN 1 HOMOLOG-RELATED"/>
    <property type="match status" value="1"/>
</dbReference>
<dbReference type="GO" id="GO:0000978">
    <property type="term" value="F:RNA polymerase II cis-regulatory region sequence-specific DNA binding"/>
    <property type="evidence" value="ECO:0007669"/>
    <property type="project" value="TreeGrafter"/>
</dbReference>
<organism evidence="4 5">
    <name type="scientific">Paramuricea clavata</name>
    <name type="common">Red gorgonian</name>
    <name type="synonym">Violescent sea-whip</name>
    <dbReference type="NCBI Taxonomy" id="317549"/>
    <lineage>
        <taxon>Eukaryota</taxon>
        <taxon>Metazoa</taxon>
        <taxon>Cnidaria</taxon>
        <taxon>Anthozoa</taxon>
        <taxon>Octocorallia</taxon>
        <taxon>Malacalcyonacea</taxon>
        <taxon>Plexauridae</taxon>
        <taxon>Paramuricea</taxon>
    </lineage>
</organism>
<dbReference type="InterPro" id="IPR011598">
    <property type="entry name" value="bHLH_dom"/>
</dbReference>
<dbReference type="Pfam" id="PF00010">
    <property type="entry name" value="HLH"/>
    <property type="match status" value="1"/>
</dbReference>
<dbReference type="EMBL" id="CACRXK020000307">
    <property type="protein sequence ID" value="CAB3980624.1"/>
    <property type="molecule type" value="Genomic_DNA"/>
</dbReference>
<name>A0A7D9HBJ4_PARCT</name>
<reference evidence="4" key="1">
    <citation type="submission" date="2020-04" db="EMBL/GenBank/DDBJ databases">
        <authorList>
            <person name="Alioto T."/>
            <person name="Alioto T."/>
            <person name="Gomez Garrido J."/>
        </authorList>
    </citation>
    <scope>NUCLEOTIDE SEQUENCE</scope>
    <source>
        <strain evidence="4">A484AB</strain>
    </source>
</reference>
<keyword evidence="5" id="KW-1185">Reference proteome</keyword>
<dbReference type="CDD" id="cd11413">
    <property type="entry name" value="bHLH_TS_TAL_LYL"/>
    <property type="match status" value="1"/>
</dbReference>
<dbReference type="SMART" id="SM00353">
    <property type="entry name" value="HLH"/>
    <property type="match status" value="1"/>
</dbReference>
<comment type="caution">
    <text evidence="4">The sequence shown here is derived from an EMBL/GenBank/DDBJ whole genome shotgun (WGS) entry which is preliminary data.</text>
</comment>
<dbReference type="GO" id="GO:0000981">
    <property type="term" value="F:DNA-binding transcription factor activity, RNA polymerase II-specific"/>
    <property type="evidence" value="ECO:0007669"/>
    <property type="project" value="InterPro"/>
</dbReference>
<evidence type="ECO:0000256" key="2">
    <source>
        <dbReference type="ARBA" id="ARBA00023125"/>
    </source>
</evidence>